<sequence>MAEAGLPHAVAAPVTPAATAPRAPAPAPKVRDLRLDFFRGVSLIFIFLNHIPDNVVSWISNRNYGFSDATEVFVFISGYSVFLAYSGAMQKQGFVVGMARIWKRVWQIYTAHIFLFIIFVAQIAWLATRYNEALAEEMNIGPLFEAPQVLMLQALILKFKPVNMDVLPMYIALMATFPPVMWLMMRRPALVLATSFVLWFVVQFTHWNLPAYPHGGWFFNPFAWQFLFILGAWCAMRRHAAPWLQLLPRRPVTVLAVLYLLFSFLIVLTWLHQPWSVYIPRWLARVLYPIDKTEMDVWRLLHFFAQAWLVILLVRPESRFLTWRIAQPLVLCGQHSLHVFCAGIFLSFAAHFLLSEIARGLLAQVAVSLAGIVLMVALAGLLKWYKQAEGGKAAGGVGS</sequence>
<dbReference type="InterPro" id="IPR014550">
    <property type="entry name" value="UCP028704_OpgC"/>
</dbReference>
<evidence type="ECO:0000256" key="1">
    <source>
        <dbReference type="SAM" id="Phobius"/>
    </source>
</evidence>
<feature type="transmembrane region" description="Helical" evidence="1">
    <location>
        <begin position="72"/>
        <end position="88"/>
    </location>
</feature>
<feature type="transmembrane region" description="Helical" evidence="1">
    <location>
        <begin position="36"/>
        <end position="52"/>
    </location>
</feature>
<dbReference type="RefSeq" id="WP_379726956.1">
    <property type="nucleotide sequence ID" value="NZ_JBHRYJ010000002.1"/>
</dbReference>
<name>A0ABV7VG95_9PROT</name>
<keyword evidence="1" id="KW-0812">Transmembrane</keyword>
<accession>A0ABV7VG95</accession>
<organism evidence="2 3">
    <name type="scientific">Ferrovibrio xuzhouensis</name>
    <dbReference type="NCBI Taxonomy" id="1576914"/>
    <lineage>
        <taxon>Bacteria</taxon>
        <taxon>Pseudomonadati</taxon>
        <taxon>Pseudomonadota</taxon>
        <taxon>Alphaproteobacteria</taxon>
        <taxon>Rhodospirillales</taxon>
        <taxon>Rhodospirillaceae</taxon>
        <taxon>Ferrovibrio</taxon>
    </lineage>
</organism>
<feature type="transmembrane region" description="Helical" evidence="1">
    <location>
        <begin position="297"/>
        <end position="314"/>
    </location>
</feature>
<feature type="transmembrane region" description="Helical" evidence="1">
    <location>
        <begin position="335"/>
        <end position="354"/>
    </location>
</feature>
<dbReference type="PANTHER" id="PTHR38592">
    <property type="entry name" value="BLL4819 PROTEIN"/>
    <property type="match status" value="1"/>
</dbReference>
<keyword evidence="3" id="KW-1185">Reference proteome</keyword>
<comment type="caution">
    <text evidence="2">The sequence shown here is derived from an EMBL/GenBank/DDBJ whole genome shotgun (WGS) entry which is preliminary data.</text>
</comment>
<evidence type="ECO:0000313" key="2">
    <source>
        <dbReference type="EMBL" id="MFC3676404.1"/>
    </source>
</evidence>
<dbReference type="Proteomes" id="UP001595711">
    <property type="component" value="Unassembled WGS sequence"/>
</dbReference>
<reference evidence="3" key="1">
    <citation type="journal article" date="2019" name="Int. J. Syst. Evol. Microbiol.">
        <title>The Global Catalogue of Microorganisms (GCM) 10K type strain sequencing project: providing services to taxonomists for standard genome sequencing and annotation.</title>
        <authorList>
            <consortium name="The Broad Institute Genomics Platform"/>
            <consortium name="The Broad Institute Genome Sequencing Center for Infectious Disease"/>
            <person name="Wu L."/>
            <person name="Ma J."/>
        </authorList>
    </citation>
    <scope>NUCLEOTIDE SEQUENCE [LARGE SCALE GENOMIC DNA]</scope>
    <source>
        <strain evidence="3">KCTC 42182</strain>
    </source>
</reference>
<feature type="transmembrane region" description="Helical" evidence="1">
    <location>
        <begin position="109"/>
        <end position="128"/>
    </location>
</feature>
<feature type="transmembrane region" description="Helical" evidence="1">
    <location>
        <begin position="360"/>
        <end position="382"/>
    </location>
</feature>
<gene>
    <name evidence="2" type="ORF">ACFOOQ_12680</name>
</gene>
<feature type="transmembrane region" description="Helical" evidence="1">
    <location>
        <begin position="252"/>
        <end position="271"/>
    </location>
</feature>
<dbReference type="EMBL" id="JBHRYJ010000002">
    <property type="protein sequence ID" value="MFC3676404.1"/>
    <property type="molecule type" value="Genomic_DNA"/>
</dbReference>
<keyword evidence="1" id="KW-0472">Membrane</keyword>
<feature type="transmembrane region" description="Helical" evidence="1">
    <location>
        <begin position="167"/>
        <end position="183"/>
    </location>
</feature>
<proteinExistence type="predicted"/>
<evidence type="ECO:0000313" key="3">
    <source>
        <dbReference type="Proteomes" id="UP001595711"/>
    </source>
</evidence>
<protein>
    <submittedName>
        <fullName evidence="2">OpgC family protein</fullName>
    </submittedName>
</protein>
<dbReference type="Pfam" id="PF10129">
    <property type="entry name" value="OpgC_C"/>
    <property type="match status" value="1"/>
</dbReference>
<dbReference type="PANTHER" id="PTHR38592:SF3">
    <property type="entry name" value="BLL4819 PROTEIN"/>
    <property type="match status" value="1"/>
</dbReference>
<feature type="transmembrane region" description="Helical" evidence="1">
    <location>
        <begin position="221"/>
        <end position="240"/>
    </location>
</feature>
<keyword evidence="1" id="KW-1133">Transmembrane helix</keyword>
<feature type="transmembrane region" description="Helical" evidence="1">
    <location>
        <begin position="190"/>
        <end position="209"/>
    </location>
</feature>
<dbReference type="PIRSF" id="PIRSF028704">
    <property type="entry name" value="UPC028704"/>
    <property type="match status" value="1"/>
</dbReference>